<gene>
    <name evidence="1" type="ORF">SpAn4DRAFT_2384</name>
</gene>
<proteinExistence type="predicted"/>
<dbReference type="AlphaFoldDB" id="A0A0U1L0G7"/>
<evidence type="ECO:0000313" key="2">
    <source>
        <dbReference type="Proteomes" id="UP000049855"/>
    </source>
</evidence>
<dbReference type="Proteomes" id="UP000049855">
    <property type="component" value="Unassembled WGS sequence"/>
</dbReference>
<name>A0A0U1L0G7_9FIRM</name>
<dbReference type="EMBL" id="CTRP01000012">
    <property type="protein sequence ID" value="CQR73152.1"/>
    <property type="molecule type" value="Genomic_DNA"/>
</dbReference>
<reference evidence="2" key="1">
    <citation type="submission" date="2015-03" db="EMBL/GenBank/DDBJ databases">
        <authorList>
            <person name="Nijsse Bart"/>
        </authorList>
    </citation>
    <scope>NUCLEOTIDE SEQUENCE [LARGE SCALE GENOMIC DNA]</scope>
</reference>
<organism evidence="1 2">
    <name type="scientific">Sporomusa ovata</name>
    <dbReference type="NCBI Taxonomy" id="2378"/>
    <lineage>
        <taxon>Bacteria</taxon>
        <taxon>Bacillati</taxon>
        <taxon>Bacillota</taxon>
        <taxon>Negativicutes</taxon>
        <taxon>Selenomonadales</taxon>
        <taxon>Sporomusaceae</taxon>
        <taxon>Sporomusa</taxon>
    </lineage>
</organism>
<protein>
    <submittedName>
        <fullName evidence="1">Mobile element protein</fullName>
    </submittedName>
</protein>
<evidence type="ECO:0000313" key="1">
    <source>
        <dbReference type="EMBL" id="CQR73152.1"/>
    </source>
</evidence>
<sequence>MQTAYKNFFRDKSTGFPKFKSKHHDKKSYTTNNQGSTIRFIDSKTIRLPKLKDVQIKLHRQLPKDAVIKSATISKTPTGKYYIAILVEYQTDIESVASKKKCSRRVN</sequence>
<accession>A0A0U1L0G7</accession>
<keyword evidence="2" id="KW-1185">Reference proteome</keyword>